<dbReference type="SMART" id="SM00852">
    <property type="entry name" value="MoCF_biosynth"/>
    <property type="match status" value="1"/>
</dbReference>
<dbReference type="InterPro" id="IPR024370">
    <property type="entry name" value="PBP_domain"/>
</dbReference>
<dbReference type="UniPathway" id="UPA00344"/>
<dbReference type="NCBIfam" id="TIGR00177">
    <property type="entry name" value="molyb_syn"/>
    <property type="match status" value="1"/>
</dbReference>
<evidence type="ECO:0000259" key="7">
    <source>
        <dbReference type="SMART" id="SM00852"/>
    </source>
</evidence>
<name>A0A7C4QPN0_9PLAN</name>
<dbReference type="NCBIfam" id="NF045515">
    <property type="entry name" value="Glp_gephyrin"/>
    <property type="match status" value="1"/>
</dbReference>
<dbReference type="Gene3D" id="3.40.190.10">
    <property type="entry name" value="Periplasmic binding protein-like II"/>
    <property type="match status" value="2"/>
</dbReference>
<dbReference type="GO" id="GO:0046872">
    <property type="term" value="F:metal ion binding"/>
    <property type="evidence" value="ECO:0007669"/>
    <property type="project" value="UniProtKB-UniRule"/>
</dbReference>
<dbReference type="Gene3D" id="2.170.190.11">
    <property type="entry name" value="Molybdopterin biosynthesis moea protein, domain 3"/>
    <property type="match status" value="1"/>
</dbReference>
<dbReference type="GO" id="GO:0006777">
    <property type="term" value="P:Mo-molybdopterin cofactor biosynthetic process"/>
    <property type="evidence" value="ECO:0007669"/>
    <property type="project" value="UniProtKB-UniRule"/>
</dbReference>
<reference evidence="8" key="1">
    <citation type="journal article" date="2020" name="mSystems">
        <title>Genome- and Community-Level Interaction Insights into Carbon Utilization and Element Cycling Functions of Hydrothermarchaeota in Hydrothermal Sediment.</title>
        <authorList>
            <person name="Zhou Z."/>
            <person name="Liu Y."/>
            <person name="Xu W."/>
            <person name="Pan J."/>
            <person name="Luo Z.H."/>
            <person name="Li M."/>
        </authorList>
    </citation>
    <scope>NUCLEOTIDE SEQUENCE [LARGE SCALE GENOMIC DNA]</scope>
    <source>
        <strain evidence="8">SpSt-508</strain>
    </source>
</reference>
<dbReference type="InterPro" id="IPR036688">
    <property type="entry name" value="MoeA_C_domain_IV_sf"/>
</dbReference>
<accession>A0A7C4QPN0</accession>
<evidence type="ECO:0000313" key="8">
    <source>
        <dbReference type="EMBL" id="HGT39723.1"/>
    </source>
</evidence>
<dbReference type="AlphaFoldDB" id="A0A7C4QPN0"/>
<gene>
    <name evidence="8" type="ORF">ENS64_10755</name>
</gene>
<evidence type="ECO:0000256" key="3">
    <source>
        <dbReference type="ARBA" id="ARBA00010763"/>
    </source>
</evidence>
<keyword evidence="6" id="KW-0808">Transferase</keyword>
<keyword evidence="6" id="KW-0479">Metal-binding</keyword>
<dbReference type="Pfam" id="PF03454">
    <property type="entry name" value="MoeA_C"/>
    <property type="match status" value="1"/>
</dbReference>
<dbReference type="SUPFAM" id="SSF63882">
    <property type="entry name" value="MoeA N-terminal region -like"/>
    <property type="match status" value="1"/>
</dbReference>
<dbReference type="Gene3D" id="2.40.340.10">
    <property type="entry name" value="MoeA, C-terminal, domain IV"/>
    <property type="match status" value="1"/>
</dbReference>
<dbReference type="InterPro" id="IPR008284">
    <property type="entry name" value="MoCF_biosynth_CS"/>
</dbReference>
<dbReference type="GO" id="GO:0005737">
    <property type="term" value="C:cytoplasm"/>
    <property type="evidence" value="ECO:0007669"/>
    <property type="project" value="TreeGrafter"/>
</dbReference>
<dbReference type="SUPFAM" id="SSF63867">
    <property type="entry name" value="MoeA C-terminal domain-like"/>
    <property type="match status" value="1"/>
</dbReference>
<evidence type="ECO:0000256" key="6">
    <source>
        <dbReference type="RuleBase" id="RU365090"/>
    </source>
</evidence>
<dbReference type="SUPFAM" id="SSF53218">
    <property type="entry name" value="Molybdenum cofactor biosynthesis proteins"/>
    <property type="match status" value="1"/>
</dbReference>
<organism evidence="8">
    <name type="scientific">Schlesneria paludicola</name>
    <dbReference type="NCBI Taxonomy" id="360056"/>
    <lineage>
        <taxon>Bacteria</taxon>
        <taxon>Pseudomonadati</taxon>
        <taxon>Planctomycetota</taxon>
        <taxon>Planctomycetia</taxon>
        <taxon>Planctomycetales</taxon>
        <taxon>Planctomycetaceae</taxon>
        <taxon>Schlesneria</taxon>
    </lineage>
</organism>
<dbReference type="PANTHER" id="PTHR10192">
    <property type="entry name" value="MOLYBDOPTERIN BIOSYNTHESIS PROTEIN"/>
    <property type="match status" value="1"/>
</dbReference>
<dbReference type="InterPro" id="IPR036425">
    <property type="entry name" value="MoaB/Mog-like_dom_sf"/>
</dbReference>
<keyword evidence="6" id="KW-0500">Molybdenum</keyword>
<comment type="catalytic activity">
    <reaction evidence="5">
        <text>adenylyl-molybdopterin + molybdate = Mo-molybdopterin + AMP + H(+)</text>
        <dbReference type="Rhea" id="RHEA:35047"/>
        <dbReference type="ChEBI" id="CHEBI:15378"/>
        <dbReference type="ChEBI" id="CHEBI:36264"/>
        <dbReference type="ChEBI" id="CHEBI:62727"/>
        <dbReference type="ChEBI" id="CHEBI:71302"/>
        <dbReference type="ChEBI" id="CHEBI:456215"/>
        <dbReference type="EC" id="2.10.1.1"/>
    </reaction>
</comment>
<comment type="function">
    <text evidence="1 6">Catalyzes the insertion of molybdate into adenylated molybdopterin with the concomitant release of AMP.</text>
</comment>
<dbReference type="GO" id="GO:0061599">
    <property type="term" value="F:molybdopterin molybdotransferase activity"/>
    <property type="evidence" value="ECO:0007669"/>
    <property type="project" value="UniProtKB-UniRule"/>
</dbReference>
<evidence type="ECO:0000256" key="4">
    <source>
        <dbReference type="ARBA" id="ARBA00023150"/>
    </source>
</evidence>
<evidence type="ECO:0000256" key="1">
    <source>
        <dbReference type="ARBA" id="ARBA00002901"/>
    </source>
</evidence>
<dbReference type="NCBIfam" id="NF011068">
    <property type="entry name" value="PRK14498.1"/>
    <property type="match status" value="1"/>
</dbReference>
<protein>
    <recommendedName>
        <fullName evidence="6">Molybdopterin molybdenumtransferase</fullName>
        <ecNumber evidence="6">2.10.1.1</ecNumber>
    </recommendedName>
</protein>
<dbReference type="SUPFAM" id="SSF53850">
    <property type="entry name" value="Periplasmic binding protein-like II"/>
    <property type="match status" value="1"/>
</dbReference>
<sequence>MSAQEQFLEVIDRDEAERRFRAVVALEPLGSERIAVAEALGRVLAEDVRSPVDVPGFDRSNFDGFAVRAADTFGAAELEPRSLRLRAESLEAGACPRFSLAPGEAAAIATGGMLPRGADAIVMVEHAEVRGTELVIRRATTPGFGITYAGTDLAAGETVLRAGTLLSSRETGVLAAIGETHVEVWRKPRVAILSTGNELIPPGAPLRPACIYDSNAQVLADAVRELGGEPQHGGIVGDDLPALRARLHAALDSADLVLLSGGTSKGKGDLCYRVVAELTDPGIVVHGVALKPGKPLCLAATRGKPVIVLPGFPTSALFTFHEFVAPLLRRWGGRPAAQRRTIAARLAVKTSSDIGRTEYLLVNLVSDEQGWLAFPLGKGSGSVSTFSRADGFIIIPRHTELVAAGTPVEVQLLGEHTAPADLMVIGSHCAGLDDLLSQLQRRGVTSKFLAAGSTAGLAAARQNACDLAGIHLLDPESGRYNLPFVTDSVELIPGYARMQGIVYRPGDVRFEGKTLAEIVATVTGRNTEPSRATTTGDSAASAATVNDCVMVNRNQGSGTRMLMDRLLAGAKPAGYAVQPNSHHAVAAAVQQGRADWGLTIETVARAYGLKFVPVQEEHYDFVVPKSRRDRPAVREFIRCLQSDAARARLTALGFRVADPA</sequence>
<dbReference type="InterPro" id="IPR001453">
    <property type="entry name" value="MoaB/Mog_dom"/>
</dbReference>
<dbReference type="EC" id="2.10.1.1" evidence="6"/>
<evidence type="ECO:0000256" key="2">
    <source>
        <dbReference type="ARBA" id="ARBA00005046"/>
    </source>
</evidence>
<dbReference type="PROSITE" id="PS01079">
    <property type="entry name" value="MOCF_BIOSYNTHESIS_2"/>
    <property type="match status" value="1"/>
</dbReference>
<dbReference type="Gene3D" id="3.90.105.10">
    <property type="entry name" value="Molybdopterin biosynthesis moea protein, domain 2"/>
    <property type="match status" value="1"/>
</dbReference>
<dbReference type="Pfam" id="PF03453">
    <property type="entry name" value="MoeA_N"/>
    <property type="match status" value="1"/>
</dbReference>
<dbReference type="InterPro" id="IPR036135">
    <property type="entry name" value="MoeA_linker/N_sf"/>
</dbReference>
<dbReference type="InterPro" id="IPR038987">
    <property type="entry name" value="MoeA-like"/>
</dbReference>
<dbReference type="EMBL" id="DSVQ01000015">
    <property type="protein sequence ID" value="HGT39723.1"/>
    <property type="molecule type" value="Genomic_DNA"/>
</dbReference>
<proteinExistence type="inferred from homology"/>
<comment type="caution">
    <text evidence="8">The sequence shown here is derived from an EMBL/GenBank/DDBJ whole genome shotgun (WGS) entry which is preliminary data.</text>
</comment>
<keyword evidence="6" id="KW-0460">Magnesium</keyword>
<evidence type="ECO:0000256" key="5">
    <source>
        <dbReference type="ARBA" id="ARBA00047317"/>
    </source>
</evidence>
<dbReference type="Pfam" id="PF00994">
    <property type="entry name" value="MoCF_biosynth"/>
    <property type="match status" value="1"/>
</dbReference>
<dbReference type="Pfam" id="PF12727">
    <property type="entry name" value="PBP_like"/>
    <property type="match status" value="1"/>
</dbReference>
<dbReference type="Gene3D" id="3.40.980.10">
    <property type="entry name" value="MoaB/Mog-like domain"/>
    <property type="match status" value="1"/>
</dbReference>
<comment type="cofactor">
    <cofactor evidence="6">
        <name>Mg(2+)</name>
        <dbReference type="ChEBI" id="CHEBI:18420"/>
    </cofactor>
</comment>
<comment type="similarity">
    <text evidence="3 6">Belongs to the MoeA family.</text>
</comment>
<keyword evidence="4 6" id="KW-0501">Molybdenum cofactor biosynthesis</keyword>
<dbReference type="InterPro" id="IPR005111">
    <property type="entry name" value="MoeA_C_domain_IV"/>
</dbReference>
<dbReference type="PANTHER" id="PTHR10192:SF5">
    <property type="entry name" value="GEPHYRIN"/>
    <property type="match status" value="1"/>
</dbReference>
<comment type="pathway">
    <text evidence="2 6">Cofactor biosynthesis; molybdopterin biosynthesis.</text>
</comment>
<feature type="domain" description="MoaB/Mog" evidence="7">
    <location>
        <begin position="191"/>
        <end position="330"/>
    </location>
</feature>
<dbReference type="InterPro" id="IPR005110">
    <property type="entry name" value="MoeA_linker/N"/>
</dbReference>
<dbReference type="CDD" id="cd00887">
    <property type="entry name" value="MoeA"/>
    <property type="match status" value="1"/>
</dbReference>